<organism evidence="2 3">
    <name type="scientific">Shimia gijangensis</name>
    <dbReference type="NCBI Taxonomy" id="1470563"/>
    <lineage>
        <taxon>Bacteria</taxon>
        <taxon>Pseudomonadati</taxon>
        <taxon>Pseudomonadota</taxon>
        <taxon>Alphaproteobacteria</taxon>
        <taxon>Rhodobacterales</taxon>
        <taxon>Roseobacteraceae</taxon>
    </lineage>
</organism>
<feature type="transmembrane region" description="Helical" evidence="1">
    <location>
        <begin position="61"/>
        <end position="79"/>
    </location>
</feature>
<feature type="transmembrane region" description="Helical" evidence="1">
    <location>
        <begin position="141"/>
        <end position="166"/>
    </location>
</feature>
<dbReference type="PANTHER" id="PTHR34989:SF1">
    <property type="entry name" value="PROTEIN HDED"/>
    <property type="match status" value="1"/>
</dbReference>
<name>A0A1M6FQN9_9RHOB</name>
<dbReference type="InterPro" id="IPR005325">
    <property type="entry name" value="DUF308_memb"/>
</dbReference>
<accession>A0A1M6FQN9</accession>
<dbReference type="GO" id="GO:0005886">
    <property type="term" value="C:plasma membrane"/>
    <property type="evidence" value="ECO:0007669"/>
    <property type="project" value="TreeGrafter"/>
</dbReference>
<dbReference type="STRING" id="1470563.SAMN05444000_104138"/>
<feature type="transmembrane region" description="Helical" evidence="1">
    <location>
        <begin position="5"/>
        <end position="23"/>
    </location>
</feature>
<evidence type="ECO:0000313" key="3">
    <source>
        <dbReference type="Proteomes" id="UP000183982"/>
    </source>
</evidence>
<evidence type="ECO:0000256" key="1">
    <source>
        <dbReference type="SAM" id="Phobius"/>
    </source>
</evidence>
<feature type="transmembrane region" description="Helical" evidence="1">
    <location>
        <begin position="85"/>
        <end position="105"/>
    </location>
</feature>
<gene>
    <name evidence="2" type="ORF">SAMN05444000_104138</name>
</gene>
<proteinExistence type="predicted"/>
<sequence>MSNWVILFGIGILGIIAGLMALFNPFGASLVVTAIAGWSFLILGILQIFEGLRAQGWSGKMWSILMGVIAVFLGVNLLGEPLKGMLVLTTLVGIMFLASGLFKLIIGLRIENPQLKWAVMFSGIISAFLGFMVLSNLPQSAATMLGVLLAVELLSNGVSMIALALARKDGAMTDA</sequence>
<keyword evidence="1" id="KW-0812">Transmembrane</keyword>
<feature type="transmembrane region" description="Helical" evidence="1">
    <location>
        <begin position="117"/>
        <end position="135"/>
    </location>
</feature>
<evidence type="ECO:0000313" key="2">
    <source>
        <dbReference type="EMBL" id="SHJ00017.1"/>
    </source>
</evidence>
<dbReference type="Pfam" id="PF03729">
    <property type="entry name" value="DUF308"/>
    <property type="match status" value="1"/>
</dbReference>
<reference evidence="3" key="1">
    <citation type="submission" date="2016-11" db="EMBL/GenBank/DDBJ databases">
        <authorList>
            <person name="Varghese N."/>
            <person name="Submissions S."/>
        </authorList>
    </citation>
    <scope>NUCLEOTIDE SEQUENCE [LARGE SCALE GENOMIC DNA]</scope>
    <source>
        <strain evidence="3">DSM 100564</strain>
    </source>
</reference>
<dbReference type="InterPro" id="IPR052712">
    <property type="entry name" value="Acid_resist_chaperone_HdeD"/>
</dbReference>
<feature type="transmembrane region" description="Helical" evidence="1">
    <location>
        <begin position="29"/>
        <end position="49"/>
    </location>
</feature>
<protein>
    <submittedName>
        <fullName evidence="2">Uncharacterized membrane protein HdeD, DUF308 family</fullName>
    </submittedName>
</protein>
<dbReference type="PANTHER" id="PTHR34989">
    <property type="entry name" value="PROTEIN HDED"/>
    <property type="match status" value="1"/>
</dbReference>
<dbReference type="AlphaFoldDB" id="A0A1M6FQN9"/>
<dbReference type="RefSeq" id="WP_073250198.1">
    <property type="nucleotide sequence ID" value="NZ_FQZQ01000004.1"/>
</dbReference>
<keyword evidence="1" id="KW-1133">Transmembrane helix</keyword>
<dbReference type="EMBL" id="FQZQ01000004">
    <property type="protein sequence ID" value="SHJ00017.1"/>
    <property type="molecule type" value="Genomic_DNA"/>
</dbReference>
<keyword evidence="1" id="KW-0472">Membrane</keyword>
<dbReference type="OrthoDB" id="5678253at2"/>
<dbReference type="Proteomes" id="UP000183982">
    <property type="component" value="Unassembled WGS sequence"/>
</dbReference>
<keyword evidence="3" id="KW-1185">Reference proteome</keyword>